<evidence type="ECO:0000313" key="3">
    <source>
        <dbReference type="Proteomes" id="UP000198538"/>
    </source>
</evidence>
<dbReference type="AlphaFoldDB" id="A0A1G5JYU1"/>
<evidence type="ECO:0000313" key="2">
    <source>
        <dbReference type="EMBL" id="SCY93582.1"/>
    </source>
</evidence>
<reference evidence="3" key="1">
    <citation type="submission" date="2016-10" db="EMBL/GenBank/DDBJ databases">
        <authorList>
            <person name="Varghese N."/>
            <person name="Submissions S."/>
        </authorList>
    </citation>
    <scope>NUCLEOTIDE SEQUENCE [LARGE SCALE GENOMIC DNA]</scope>
    <source>
        <strain evidence="3">BL9</strain>
    </source>
</reference>
<dbReference type="Pfam" id="PF24722">
    <property type="entry name" value="DUF7674"/>
    <property type="match status" value="1"/>
</dbReference>
<dbReference type="Proteomes" id="UP000198538">
    <property type="component" value="Unassembled WGS sequence"/>
</dbReference>
<name>A0A1G5JYU1_9BACL</name>
<gene>
    <name evidence="2" type="ORF">SAMN05720606_112183</name>
</gene>
<dbReference type="RefSeq" id="WP_090922633.1">
    <property type="nucleotide sequence ID" value="NZ_FMVM01000012.1"/>
</dbReference>
<accession>A0A1G5JYU1</accession>
<proteinExistence type="predicted"/>
<keyword evidence="3" id="KW-1185">Reference proteome</keyword>
<evidence type="ECO:0000259" key="1">
    <source>
        <dbReference type="Pfam" id="PF24722"/>
    </source>
</evidence>
<sequence length="125" mass="14588">MAHKSEISRLFLEVFPEFEAAYQEHISEYNEELAHVFFGDHVTSEVINQLKLEAFNSKAVKYFAFFEDIAKEADLYSRQVLTTTILTRIGDDITIFKEAQKYMGERTRQLSDEVELLIGRNDTTR</sequence>
<dbReference type="InterPro" id="IPR056091">
    <property type="entry name" value="DUF7674"/>
</dbReference>
<dbReference type="EMBL" id="FMVM01000012">
    <property type="protein sequence ID" value="SCY93582.1"/>
    <property type="molecule type" value="Genomic_DNA"/>
</dbReference>
<feature type="domain" description="DUF7674" evidence="1">
    <location>
        <begin position="10"/>
        <end position="113"/>
    </location>
</feature>
<organism evidence="2 3">
    <name type="scientific">Paenibacillus polysaccharolyticus</name>
    <dbReference type="NCBI Taxonomy" id="582692"/>
    <lineage>
        <taxon>Bacteria</taxon>
        <taxon>Bacillati</taxon>
        <taxon>Bacillota</taxon>
        <taxon>Bacilli</taxon>
        <taxon>Bacillales</taxon>
        <taxon>Paenibacillaceae</taxon>
        <taxon>Paenibacillus</taxon>
    </lineage>
</organism>
<dbReference type="STRING" id="582692.SAMN05720606_112183"/>
<protein>
    <recommendedName>
        <fullName evidence="1">DUF7674 domain-containing protein</fullName>
    </recommendedName>
</protein>